<dbReference type="EMBL" id="DWYZ01000046">
    <property type="protein sequence ID" value="HJB27539.1"/>
    <property type="molecule type" value="Genomic_DNA"/>
</dbReference>
<dbReference type="PANTHER" id="PTHR43280">
    <property type="entry name" value="ARAC-FAMILY TRANSCRIPTIONAL REGULATOR"/>
    <property type="match status" value="1"/>
</dbReference>
<keyword evidence="3" id="KW-0804">Transcription</keyword>
<dbReference type="AlphaFoldDB" id="A0A9D2RVJ1"/>
<keyword evidence="1" id="KW-0805">Transcription regulation</keyword>
<reference evidence="5" key="2">
    <citation type="submission" date="2021-04" db="EMBL/GenBank/DDBJ databases">
        <authorList>
            <person name="Gilroy R."/>
        </authorList>
    </citation>
    <scope>NUCLEOTIDE SEQUENCE</scope>
    <source>
        <strain evidence="5">ChiSjej1B19-5720</strain>
    </source>
</reference>
<dbReference type="Gene3D" id="1.10.10.60">
    <property type="entry name" value="Homeodomain-like"/>
    <property type="match status" value="2"/>
</dbReference>
<evidence type="ECO:0000313" key="5">
    <source>
        <dbReference type="EMBL" id="HJB27539.1"/>
    </source>
</evidence>
<dbReference type="PRINTS" id="PR00032">
    <property type="entry name" value="HTHARAC"/>
</dbReference>
<sequence length="106" mass="12300">CNPIRITDIADYVCVNRSYLYTLFRNELKMSPKEYLANYRLTRAAELLVITDFSVESVAFSCGYQDPLVFSKAFKGKNGLTPSQYRKKELDNIRRRKKGGKEKTTF</sequence>
<dbReference type="SMART" id="SM00342">
    <property type="entry name" value="HTH_ARAC"/>
    <property type="match status" value="1"/>
</dbReference>
<evidence type="ECO:0000256" key="1">
    <source>
        <dbReference type="ARBA" id="ARBA00023015"/>
    </source>
</evidence>
<dbReference type="SUPFAM" id="SSF46689">
    <property type="entry name" value="Homeodomain-like"/>
    <property type="match status" value="2"/>
</dbReference>
<gene>
    <name evidence="5" type="ORF">IAA06_01940</name>
</gene>
<dbReference type="GO" id="GO:0043565">
    <property type="term" value="F:sequence-specific DNA binding"/>
    <property type="evidence" value="ECO:0007669"/>
    <property type="project" value="InterPro"/>
</dbReference>
<evidence type="ECO:0000313" key="6">
    <source>
        <dbReference type="Proteomes" id="UP000823842"/>
    </source>
</evidence>
<protein>
    <submittedName>
        <fullName evidence="5">Helix-turn-helix transcriptional regulator</fullName>
    </submittedName>
</protein>
<feature type="non-terminal residue" evidence="5">
    <location>
        <position position="1"/>
    </location>
</feature>
<evidence type="ECO:0000259" key="4">
    <source>
        <dbReference type="PROSITE" id="PS01124"/>
    </source>
</evidence>
<accession>A0A9D2RVJ1</accession>
<keyword evidence="2" id="KW-0238">DNA-binding</keyword>
<dbReference type="PROSITE" id="PS01124">
    <property type="entry name" value="HTH_ARAC_FAMILY_2"/>
    <property type="match status" value="1"/>
</dbReference>
<feature type="domain" description="HTH araC/xylS-type" evidence="4">
    <location>
        <begin position="1"/>
        <end position="88"/>
    </location>
</feature>
<organism evidence="5 6">
    <name type="scientific">Candidatus Blautia faecavium</name>
    <dbReference type="NCBI Taxonomy" id="2838487"/>
    <lineage>
        <taxon>Bacteria</taxon>
        <taxon>Bacillati</taxon>
        <taxon>Bacillota</taxon>
        <taxon>Clostridia</taxon>
        <taxon>Lachnospirales</taxon>
        <taxon>Lachnospiraceae</taxon>
        <taxon>Blautia</taxon>
    </lineage>
</organism>
<reference evidence="5" key="1">
    <citation type="journal article" date="2021" name="PeerJ">
        <title>Extensive microbial diversity within the chicken gut microbiome revealed by metagenomics and culture.</title>
        <authorList>
            <person name="Gilroy R."/>
            <person name="Ravi A."/>
            <person name="Getino M."/>
            <person name="Pursley I."/>
            <person name="Horton D.L."/>
            <person name="Alikhan N.F."/>
            <person name="Baker D."/>
            <person name="Gharbi K."/>
            <person name="Hall N."/>
            <person name="Watson M."/>
            <person name="Adriaenssens E.M."/>
            <person name="Foster-Nyarko E."/>
            <person name="Jarju S."/>
            <person name="Secka A."/>
            <person name="Antonio M."/>
            <person name="Oren A."/>
            <person name="Chaudhuri R.R."/>
            <person name="La Ragione R."/>
            <person name="Hildebrand F."/>
            <person name="Pallen M.J."/>
        </authorList>
    </citation>
    <scope>NUCLEOTIDE SEQUENCE</scope>
    <source>
        <strain evidence="5">ChiSjej1B19-5720</strain>
    </source>
</reference>
<dbReference type="InterPro" id="IPR009057">
    <property type="entry name" value="Homeodomain-like_sf"/>
</dbReference>
<comment type="caution">
    <text evidence="5">The sequence shown here is derived from an EMBL/GenBank/DDBJ whole genome shotgun (WGS) entry which is preliminary data.</text>
</comment>
<dbReference type="InterPro" id="IPR020449">
    <property type="entry name" value="Tscrpt_reg_AraC-type_HTH"/>
</dbReference>
<evidence type="ECO:0000256" key="2">
    <source>
        <dbReference type="ARBA" id="ARBA00023125"/>
    </source>
</evidence>
<name>A0A9D2RVJ1_9FIRM</name>
<evidence type="ECO:0000256" key="3">
    <source>
        <dbReference type="ARBA" id="ARBA00023163"/>
    </source>
</evidence>
<dbReference type="Proteomes" id="UP000823842">
    <property type="component" value="Unassembled WGS sequence"/>
</dbReference>
<dbReference type="GO" id="GO:0003700">
    <property type="term" value="F:DNA-binding transcription factor activity"/>
    <property type="evidence" value="ECO:0007669"/>
    <property type="project" value="InterPro"/>
</dbReference>
<dbReference type="Pfam" id="PF12833">
    <property type="entry name" value="HTH_18"/>
    <property type="match status" value="1"/>
</dbReference>
<dbReference type="InterPro" id="IPR018060">
    <property type="entry name" value="HTH_AraC"/>
</dbReference>
<proteinExistence type="predicted"/>
<dbReference type="PANTHER" id="PTHR43280:SF2">
    <property type="entry name" value="HTH-TYPE TRANSCRIPTIONAL REGULATOR EXSA"/>
    <property type="match status" value="1"/>
</dbReference>